<gene>
    <name evidence="1" type="ORF">NRE15_06730</name>
</gene>
<dbReference type="SUPFAM" id="SSF109998">
    <property type="entry name" value="Triger factor/SurA peptide-binding domain-like"/>
    <property type="match status" value="1"/>
</dbReference>
<organism evidence="1 2">
    <name type="scientific">Fundicoccus culcitae</name>
    <dbReference type="NCBI Taxonomy" id="2969821"/>
    <lineage>
        <taxon>Bacteria</taxon>
        <taxon>Bacillati</taxon>
        <taxon>Bacillota</taxon>
        <taxon>Bacilli</taxon>
        <taxon>Lactobacillales</taxon>
        <taxon>Aerococcaceae</taxon>
        <taxon>Fundicoccus</taxon>
    </lineage>
</organism>
<evidence type="ECO:0000313" key="1">
    <source>
        <dbReference type="EMBL" id="UUX35334.1"/>
    </source>
</evidence>
<dbReference type="RefSeq" id="WP_313794823.1">
    <property type="nucleotide sequence ID" value="NZ_CP102453.1"/>
</dbReference>
<accession>A0ABY5P9A0</accession>
<keyword evidence="2" id="KW-1185">Reference proteome</keyword>
<protein>
    <submittedName>
        <fullName evidence="1">Uncharacterized protein</fullName>
    </submittedName>
</protein>
<dbReference type="InterPro" id="IPR037041">
    <property type="entry name" value="Trigger_fac_C_sf"/>
</dbReference>
<sequence length="241" mass="28562">MKSSVEYYPDYETIALPDQYLTIEIPSWDAVAQPTLETVLEQYKSIAHVNTDVLTDDMVAALEIPNINSVSQLTQYAIDYFQKNSRQRKFYNEILPFLMAYYAEAAEVVINSEEKEAYFDQYYDQLNQFAEEEEMDLETYGAQILNLAEPVMQGIEERAEEDFIFHLIARKRYDEQGLKLDEEAYENFIHQNVLHQHADEIEIRDRLPYVKFKQMMPEMLFTQNLYDFFTEKIRFVKQGEA</sequence>
<dbReference type="Proteomes" id="UP001315967">
    <property type="component" value="Chromosome"/>
</dbReference>
<dbReference type="EMBL" id="CP102453">
    <property type="protein sequence ID" value="UUX35334.1"/>
    <property type="molecule type" value="Genomic_DNA"/>
</dbReference>
<name>A0ABY5P9A0_9LACT</name>
<evidence type="ECO:0000313" key="2">
    <source>
        <dbReference type="Proteomes" id="UP001315967"/>
    </source>
</evidence>
<proteinExistence type="predicted"/>
<dbReference type="InterPro" id="IPR027304">
    <property type="entry name" value="Trigger_fact/SurA_dom_sf"/>
</dbReference>
<dbReference type="Gene3D" id="1.10.3120.10">
    <property type="entry name" value="Trigger factor, C-terminal domain"/>
    <property type="match status" value="1"/>
</dbReference>
<reference evidence="1 2" key="1">
    <citation type="submission" date="2022-08" db="EMBL/GenBank/DDBJ databases">
        <title>Aerococcaceae sp. nov isolated from spoiled eye mask.</title>
        <authorList>
            <person name="Zhou G."/>
            <person name="Xie X.-B."/>
            <person name="Shi Q.-S."/>
            <person name="Wang Y.-S."/>
            <person name="Wen X."/>
            <person name="Peng H."/>
            <person name="Yang X.-J."/>
            <person name="Tao H.-B."/>
            <person name="Huang X.-M."/>
        </authorList>
    </citation>
    <scope>NUCLEOTIDE SEQUENCE [LARGE SCALE GENOMIC DNA]</scope>
    <source>
        <strain evidence="2">DM20194951</strain>
    </source>
</reference>